<evidence type="ECO:0000256" key="1">
    <source>
        <dbReference type="ARBA" id="ARBA00004496"/>
    </source>
</evidence>
<evidence type="ECO:0000256" key="7">
    <source>
        <dbReference type="PROSITE-ProRule" id="PRU00317"/>
    </source>
</evidence>
<evidence type="ECO:0000259" key="8">
    <source>
        <dbReference type="PROSITE" id="PS50303"/>
    </source>
</evidence>
<feature type="repeat" description="Pumilio" evidence="7">
    <location>
        <begin position="319"/>
        <end position="357"/>
    </location>
</feature>
<dbReference type="CDD" id="cd07920">
    <property type="entry name" value="Pumilio"/>
    <property type="match status" value="1"/>
</dbReference>
<dbReference type="InterPro" id="IPR011989">
    <property type="entry name" value="ARM-like"/>
</dbReference>
<evidence type="ECO:0000256" key="2">
    <source>
        <dbReference type="ARBA" id="ARBA00022490"/>
    </source>
</evidence>
<keyword evidence="3" id="KW-0677">Repeat</keyword>
<dbReference type="OrthoDB" id="668540at2759"/>
<dbReference type="Proteomes" id="UP000886595">
    <property type="component" value="Unassembled WGS sequence"/>
</dbReference>
<dbReference type="InterPro" id="IPR033133">
    <property type="entry name" value="PUM-HD"/>
</dbReference>
<evidence type="ECO:0000256" key="5">
    <source>
        <dbReference type="ARBA" id="ARBA00022884"/>
    </source>
</evidence>
<feature type="repeat" description="Pumilio" evidence="7">
    <location>
        <begin position="394"/>
        <end position="430"/>
    </location>
</feature>
<evidence type="ECO:0000256" key="6">
    <source>
        <dbReference type="ARBA" id="ARBA00058490"/>
    </source>
</evidence>
<dbReference type="Gene3D" id="1.25.10.10">
    <property type="entry name" value="Leucine-rich Repeat Variant"/>
    <property type="match status" value="1"/>
</dbReference>
<comment type="function">
    <text evidence="6">Sequence-specific RNA-binding protein that regulates translation and mRNA stability by binding the 3'-UTR of target mRNAs.</text>
</comment>
<keyword evidence="5" id="KW-0694">RNA-binding</keyword>
<dbReference type="FunFam" id="1.25.10.10:FF:000237">
    <property type="entry name" value="Pumilio homolog 9"/>
    <property type="match status" value="1"/>
</dbReference>
<feature type="domain" description="PUM-HD" evidence="8">
    <location>
        <begin position="219"/>
        <end position="562"/>
    </location>
</feature>
<evidence type="ECO:0000313" key="10">
    <source>
        <dbReference type="Proteomes" id="UP000886595"/>
    </source>
</evidence>
<sequence>MYGNKFMGFGSFHGDFNIARASDRRRLPQNLDTNPFLKNQCYNQSKEGLDLCKKLNKMGISCDTSIWSKPEDFGSKEAPRRGWFDQSLPPHGFRNLSSAAHGVGVSPVKLRLLAFQDSFNQEMIALKNHRDFLMNRPINRLSHGNDDAFHDSLMFEEGDRVSRALAAMEGSYAEESLRGKRVSHPEQDSHRGVSLGDDALMFERKRVSRALATKEVSCLKSCNLAAMEASGGSYPKKSTSLACMVNIYGSVSLMAKDQIGCRALQKLVDEGTFHEFEVIFRGIIVNHVIDVSMDQFGNYLVQKLIDLCDEEQRTLIVSVLTSNPVDLIQICLNNYGTRVVQKLIETVKTRKQIEMVKSGLEPCCLALVKNMNGNRVIQSCLTSLGPNDNKFVLEVATKYCVEIATHRHGCCVLQCCVANTVGEQRERLVDEISRNALQLSQDSFGNYVVQYIIEQNVPAGKLLTQFRMHYAKLATQKFSSHVVEKCLKHYPESRAEIVRELTSVPNFEYLLQDPFGNYVIQTALSKTRGRVHANLVQQVHKYGILKTNPYCKKIFSKGVLKK</sequence>
<dbReference type="AlphaFoldDB" id="A0A8X7S5V6"/>
<dbReference type="GO" id="GO:0006417">
    <property type="term" value="P:regulation of translation"/>
    <property type="evidence" value="ECO:0007669"/>
    <property type="project" value="UniProtKB-KW"/>
</dbReference>
<dbReference type="PANTHER" id="PTHR12537">
    <property type="entry name" value="RNA BINDING PROTEIN PUMILIO-RELATED"/>
    <property type="match status" value="1"/>
</dbReference>
<organism evidence="9 10">
    <name type="scientific">Brassica carinata</name>
    <name type="common">Ethiopian mustard</name>
    <name type="synonym">Abyssinian cabbage</name>
    <dbReference type="NCBI Taxonomy" id="52824"/>
    <lineage>
        <taxon>Eukaryota</taxon>
        <taxon>Viridiplantae</taxon>
        <taxon>Streptophyta</taxon>
        <taxon>Embryophyta</taxon>
        <taxon>Tracheophyta</taxon>
        <taxon>Spermatophyta</taxon>
        <taxon>Magnoliopsida</taxon>
        <taxon>eudicotyledons</taxon>
        <taxon>Gunneridae</taxon>
        <taxon>Pentapetalae</taxon>
        <taxon>rosids</taxon>
        <taxon>malvids</taxon>
        <taxon>Brassicales</taxon>
        <taxon>Brassicaceae</taxon>
        <taxon>Brassiceae</taxon>
        <taxon>Brassica</taxon>
    </lineage>
</organism>
<dbReference type="PROSITE" id="PS50302">
    <property type="entry name" value="PUM"/>
    <property type="match status" value="6"/>
</dbReference>
<feature type="repeat" description="Pumilio" evidence="7">
    <location>
        <begin position="282"/>
        <end position="318"/>
    </location>
</feature>
<dbReference type="Pfam" id="PF22493">
    <property type="entry name" value="PUF_NOP9"/>
    <property type="match status" value="1"/>
</dbReference>
<feature type="repeat" description="Pumilio" evidence="7">
    <location>
        <begin position="246"/>
        <end position="281"/>
    </location>
</feature>
<dbReference type="GO" id="GO:0003729">
    <property type="term" value="F:mRNA binding"/>
    <property type="evidence" value="ECO:0007669"/>
    <property type="project" value="TreeGrafter"/>
</dbReference>
<dbReference type="SUPFAM" id="SSF48371">
    <property type="entry name" value="ARM repeat"/>
    <property type="match status" value="1"/>
</dbReference>
<dbReference type="InterPro" id="IPR033712">
    <property type="entry name" value="Pumilio_RNA-bd"/>
</dbReference>
<comment type="caution">
    <text evidence="9">The sequence shown here is derived from an EMBL/GenBank/DDBJ whole genome shotgun (WGS) entry which is preliminary data.</text>
</comment>
<evidence type="ECO:0000313" key="9">
    <source>
        <dbReference type="EMBL" id="KAG2300253.1"/>
    </source>
</evidence>
<comment type="subcellular location">
    <subcellularLocation>
        <location evidence="1">Cytoplasm</location>
    </subcellularLocation>
</comment>
<dbReference type="EMBL" id="JAAMPC010000008">
    <property type="protein sequence ID" value="KAG2300253.1"/>
    <property type="molecule type" value="Genomic_DNA"/>
</dbReference>
<dbReference type="SMART" id="SM00025">
    <property type="entry name" value="Pumilio"/>
    <property type="match status" value="8"/>
</dbReference>
<feature type="repeat" description="Pumilio" evidence="7">
    <location>
        <begin position="431"/>
        <end position="467"/>
    </location>
</feature>
<feature type="repeat" description="Pumilio" evidence="7">
    <location>
        <begin position="500"/>
        <end position="537"/>
    </location>
</feature>
<keyword evidence="2" id="KW-0963">Cytoplasm</keyword>
<keyword evidence="4" id="KW-0810">Translation regulation</keyword>
<evidence type="ECO:0000256" key="4">
    <source>
        <dbReference type="ARBA" id="ARBA00022845"/>
    </source>
</evidence>
<dbReference type="InterPro" id="IPR016024">
    <property type="entry name" value="ARM-type_fold"/>
</dbReference>
<protein>
    <recommendedName>
        <fullName evidence="8">PUM-HD domain-containing protein</fullName>
    </recommendedName>
</protein>
<dbReference type="Pfam" id="PF00806">
    <property type="entry name" value="PUF"/>
    <property type="match status" value="1"/>
</dbReference>
<dbReference type="InterPro" id="IPR001313">
    <property type="entry name" value="Pumilio_RNA-bd_rpt"/>
</dbReference>
<accession>A0A8X7S5V6</accession>
<dbReference type="GO" id="GO:0005737">
    <property type="term" value="C:cytoplasm"/>
    <property type="evidence" value="ECO:0007669"/>
    <property type="project" value="UniProtKB-SubCell"/>
</dbReference>
<proteinExistence type="predicted"/>
<evidence type="ECO:0000256" key="3">
    <source>
        <dbReference type="ARBA" id="ARBA00022737"/>
    </source>
</evidence>
<reference evidence="9 10" key="1">
    <citation type="submission" date="2020-02" db="EMBL/GenBank/DDBJ databases">
        <authorList>
            <person name="Ma Q."/>
            <person name="Huang Y."/>
            <person name="Song X."/>
            <person name="Pei D."/>
        </authorList>
    </citation>
    <scope>NUCLEOTIDE SEQUENCE [LARGE SCALE GENOMIC DNA]</scope>
    <source>
        <strain evidence="9">Sxm20200214</strain>
        <tissue evidence="9">Leaf</tissue>
    </source>
</reference>
<keyword evidence="10" id="KW-1185">Reference proteome</keyword>
<dbReference type="PANTHER" id="PTHR12537:SF136">
    <property type="entry name" value="PUMILIO HOMOLOG 9-RELATED"/>
    <property type="match status" value="1"/>
</dbReference>
<dbReference type="PROSITE" id="PS50303">
    <property type="entry name" value="PUM_HD"/>
    <property type="match status" value="1"/>
</dbReference>
<name>A0A8X7S5V6_BRACI</name>
<gene>
    <name evidence="9" type="ORF">Bca52824_036725</name>
</gene>